<dbReference type="InterPro" id="IPR011008">
    <property type="entry name" value="Dimeric_a/b-barrel"/>
</dbReference>
<evidence type="ECO:0000313" key="2">
    <source>
        <dbReference type="EMBL" id="SUZ75342.1"/>
    </source>
</evidence>
<dbReference type="Gene3D" id="3.30.70.100">
    <property type="match status" value="1"/>
</dbReference>
<evidence type="ECO:0000259" key="1">
    <source>
        <dbReference type="Pfam" id="PF03992"/>
    </source>
</evidence>
<dbReference type="Pfam" id="PF03992">
    <property type="entry name" value="ABM"/>
    <property type="match status" value="1"/>
</dbReference>
<dbReference type="EMBL" id="UINC01001241">
    <property type="protein sequence ID" value="SUZ75342.1"/>
    <property type="molecule type" value="Genomic_DNA"/>
</dbReference>
<dbReference type="InterPro" id="IPR007138">
    <property type="entry name" value="ABM_dom"/>
</dbReference>
<accession>A0A381Q7P3</accession>
<dbReference type="PANTHER" id="PTHR37811">
    <property type="entry name" value="BLL5343 PROTEIN"/>
    <property type="match status" value="1"/>
</dbReference>
<dbReference type="InterPro" id="IPR052936">
    <property type="entry name" value="Jasmonate_Hydroxylase-like"/>
</dbReference>
<proteinExistence type="predicted"/>
<sequence>MKIKLHPNPRITATVARPGENNMVIVVFEFEPDDSLKDRYFELAAILRKEVEKIDGFISVERFESISKPGYYVSLSTWQDMAAVNRWREQLDHSQAQNEAKTRKLFLNYRIRVAEVVRDYGPT</sequence>
<dbReference type="AlphaFoldDB" id="A0A381Q7P3"/>
<reference evidence="2" key="1">
    <citation type="submission" date="2018-05" db="EMBL/GenBank/DDBJ databases">
        <authorList>
            <person name="Lanie J.A."/>
            <person name="Ng W.-L."/>
            <person name="Kazmierczak K.M."/>
            <person name="Andrzejewski T.M."/>
            <person name="Davidsen T.M."/>
            <person name="Wayne K.J."/>
            <person name="Tettelin H."/>
            <person name="Glass J.I."/>
            <person name="Rusch D."/>
            <person name="Podicherti R."/>
            <person name="Tsui H.-C.T."/>
            <person name="Winkler M.E."/>
        </authorList>
    </citation>
    <scope>NUCLEOTIDE SEQUENCE</scope>
</reference>
<dbReference type="SUPFAM" id="SSF54909">
    <property type="entry name" value="Dimeric alpha+beta barrel"/>
    <property type="match status" value="1"/>
</dbReference>
<protein>
    <recommendedName>
        <fullName evidence="1">ABM domain-containing protein</fullName>
    </recommendedName>
</protein>
<name>A0A381Q7P3_9ZZZZ</name>
<dbReference type="PANTHER" id="PTHR37811:SF2">
    <property type="entry name" value="ABM DOMAIN-CONTAINING PROTEIN"/>
    <property type="match status" value="1"/>
</dbReference>
<feature type="domain" description="ABM" evidence="1">
    <location>
        <begin position="23"/>
        <end position="97"/>
    </location>
</feature>
<organism evidence="2">
    <name type="scientific">marine metagenome</name>
    <dbReference type="NCBI Taxonomy" id="408172"/>
    <lineage>
        <taxon>unclassified sequences</taxon>
        <taxon>metagenomes</taxon>
        <taxon>ecological metagenomes</taxon>
    </lineage>
</organism>
<gene>
    <name evidence="2" type="ORF">METZ01_LOCUS28196</name>
</gene>